<dbReference type="EMBL" id="BAABKC010000135">
    <property type="protein sequence ID" value="GAA5080432.1"/>
    <property type="molecule type" value="Genomic_DNA"/>
</dbReference>
<reference evidence="3" key="1">
    <citation type="journal article" date="2019" name="Int. J. Syst. Evol. Microbiol.">
        <title>The Global Catalogue of Microorganisms (GCM) 10K type strain sequencing project: providing services to taxonomists for standard genome sequencing and annotation.</title>
        <authorList>
            <consortium name="The Broad Institute Genomics Platform"/>
            <consortium name="The Broad Institute Genome Sequencing Center for Infectious Disease"/>
            <person name="Wu L."/>
            <person name="Ma J."/>
        </authorList>
    </citation>
    <scope>NUCLEOTIDE SEQUENCE [LARGE SCALE GENOMIC DNA]</scope>
    <source>
        <strain evidence="3">JCM 18410</strain>
    </source>
</reference>
<comment type="caution">
    <text evidence="2">The sequence shown here is derived from an EMBL/GenBank/DDBJ whole genome shotgun (WGS) entry which is preliminary data.</text>
</comment>
<evidence type="ECO:0000256" key="1">
    <source>
        <dbReference type="SAM" id="MobiDB-lite"/>
    </source>
</evidence>
<accession>A0ABP9LQ58</accession>
<evidence type="ECO:0000313" key="2">
    <source>
        <dbReference type="EMBL" id="GAA5080432.1"/>
    </source>
</evidence>
<protein>
    <recommendedName>
        <fullName evidence="4">Glycoprotein</fullName>
    </recommendedName>
</protein>
<proteinExistence type="predicted"/>
<evidence type="ECO:0008006" key="4">
    <source>
        <dbReference type="Google" id="ProtNLM"/>
    </source>
</evidence>
<dbReference type="Proteomes" id="UP001500124">
    <property type="component" value="Unassembled WGS sequence"/>
</dbReference>
<organism evidence="2 3">
    <name type="scientific">Streptomyces similanensis</name>
    <dbReference type="NCBI Taxonomy" id="1274988"/>
    <lineage>
        <taxon>Bacteria</taxon>
        <taxon>Bacillati</taxon>
        <taxon>Actinomycetota</taxon>
        <taxon>Actinomycetes</taxon>
        <taxon>Kitasatosporales</taxon>
        <taxon>Streptomycetaceae</taxon>
        <taxon>Streptomyces</taxon>
    </lineage>
</organism>
<feature type="region of interest" description="Disordered" evidence="1">
    <location>
        <begin position="42"/>
        <end position="65"/>
    </location>
</feature>
<evidence type="ECO:0000313" key="3">
    <source>
        <dbReference type="Proteomes" id="UP001500124"/>
    </source>
</evidence>
<feature type="region of interest" description="Disordered" evidence="1">
    <location>
        <begin position="223"/>
        <end position="246"/>
    </location>
</feature>
<sequence>MARTDHEPAAGIDAALHAAQALTDAYDDYDTDAALRRVTALADAAPPRPDTVPPHTGGTPARPPARYRTVHEQAAHDLDLAVTLVVDAPQAHLSLARLVDHEHIEPEGALVFAALLHLAGYRDQAQFWFEFAAGAGNRTAAFCLYLLHLQRAEHRTAAHWRAHARAAGPPPERPAGAHRPQRFLLPEGVRRDLIRRCWRGRRPTLPPRLEAVIHSLPVHSADEDFGEIPRPDRTLTQFPAHEPATG</sequence>
<dbReference type="RefSeq" id="WP_345672400.1">
    <property type="nucleotide sequence ID" value="NZ_BAABKC010000135.1"/>
</dbReference>
<name>A0ABP9LQ58_9ACTN</name>
<keyword evidence="3" id="KW-1185">Reference proteome</keyword>
<gene>
    <name evidence="2" type="ORF">GCM10023336_73710</name>
</gene>